<feature type="compositionally biased region" description="Basic and acidic residues" evidence="1">
    <location>
        <begin position="39"/>
        <end position="56"/>
    </location>
</feature>
<feature type="region of interest" description="Disordered" evidence="1">
    <location>
        <begin position="31"/>
        <end position="64"/>
    </location>
</feature>
<organism evidence="2 3">
    <name type="scientific">Popillia japonica</name>
    <name type="common">Japanese beetle</name>
    <dbReference type="NCBI Taxonomy" id="7064"/>
    <lineage>
        <taxon>Eukaryota</taxon>
        <taxon>Metazoa</taxon>
        <taxon>Ecdysozoa</taxon>
        <taxon>Arthropoda</taxon>
        <taxon>Hexapoda</taxon>
        <taxon>Insecta</taxon>
        <taxon>Pterygota</taxon>
        <taxon>Neoptera</taxon>
        <taxon>Endopterygota</taxon>
        <taxon>Coleoptera</taxon>
        <taxon>Polyphaga</taxon>
        <taxon>Scarabaeiformia</taxon>
        <taxon>Scarabaeidae</taxon>
        <taxon>Rutelinae</taxon>
        <taxon>Popillia</taxon>
    </lineage>
</organism>
<dbReference type="AlphaFoldDB" id="A0AAW1JAP4"/>
<proteinExistence type="predicted"/>
<keyword evidence="3" id="KW-1185">Reference proteome</keyword>
<evidence type="ECO:0000313" key="2">
    <source>
        <dbReference type="EMBL" id="KAK9700460.1"/>
    </source>
</evidence>
<dbReference type="Proteomes" id="UP001458880">
    <property type="component" value="Unassembled WGS sequence"/>
</dbReference>
<evidence type="ECO:0000256" key="1">
    <source>
        <dbReference type="SAM" id="MobiDB-lite"/>
    </source>
</evidence>
<protein>
    <submittedName>
        <fullName evidence="2">Uncharacterized protein</fullName>
    </submittedName>
</protein>
<gene>
    <name evidence="2" type="ORF">QE152_g31246</name>
</gene>
<comment type="caution">
    <text evidence="2">The sequence shown here is derived from an EMBL/GenBank/DDBJ whole genome shotgun (WGS) entry which is preliminary data.</text>
</comment>
<name>A0AAW1JAP4_POPJA</name>
<accession>A0AAW1JAP4</accession>
<sequence>MKIDYIGKDTEGLITDTEYGILLKTKRTKMDTGEVGGGGDERDAKRKKNERMEAAKGKGKHNTKSLFSSVQKGLSDNQLCVLHILRGVDLHSGHLVDLLF</sequence>
<dbReference type="EMBL" id="JASPKY010000437">
    <property type="protein sequence ID" value="KAK9700460.1"/>
    <property type="molecule type" value="Genomic_DNA"/>
</dbReference>
<evidence type="ECO:0000313" key="3">
    <source>
        <dbReference type="Proteomes" id="UP001458880"/>
    </source>
</evidence>
<reference evidence="2 3" key="1">
    <citation type="journal article" date="2024" name="BMC Genomics">
        <title>De novo assembly and annotation of Popillia japonica's genome with initial clues to its potential as an invasive pest.</title>
        <authorList>
            <person name="Cucini C."/>
            <person name="Boschi S."/>
            <person name="Funari R."/>
            <person name="Cardaioli E."/>
            <person name="Iannotti N."/>
            <person name="Marturano G."/>
            <person name="Paoli F."/>
            <person name="Bruttini M."/>
            <person name="Carapelli A."/>
            <person name="Frati F."/>
            <person name="Nardi F."/>
        </authorList>
    </citation>
    <scope>NUCLEOTIDE SEQUENCE [LARGE SCALE GENOMIC DNA]</scope>
    <source>
        <strain evidence="2">DMR45628</strain>
    </source>
</reference>